<name>A0A2Y9JJF0_ENHLU</name>
<protein>
    <submittedName>
        <fullName evidence="3">Testis-expressed protein 22</fullName>
    </submittedName>
</protein>
<feature type="compositionally biased region" description="Basic and acidic residues" evidence="1">
    <location>
        <begin position="64"/>
        <end position="79"/>
    </location>
</feature>
<sequence>MDRREPWSHGPAGKAPRQASPLRSPSRAWGRPSTQSGGQQARTQDWVCEPPESRPASRRWSVSIEERRQLATQDGREEPGTGGPDPHYRDIAQLVAQLVSEDVDKDVLLPHPLRSSESAHAFHAFLARSSPFWQTATSKAQVLRSLPS</sequence>
<dbReference type="GeneID" id="111148661"/>
<gene>
    <name evidence="3" type="primary">LOC111148661</name>
</gene>
<feature type="region of interest" description="Disordered" evidence="1">
    <location>
        <begin position="1"/>
        <end position="89"/>
    </location>
</feature>
<evidence type="ECO:0000313" key="2">
    <source>
        <dbReference type="Proteomes" id="UP000248482"/>
    </source>
</evidence>
<evidence type="ECO:0000313" key="3">
    <source>
        <dbReference type="RefSeq" id="XP_022361132.1"/>
    </source>
</evidence>
<dbReference type="AlphaFoldDB" id="A0A2Y9JJF0"/>
<dbReference type="Proteomes" id="UP000248482">
    <property type="component" value="Unplaced"/>
</dbReference>
<keyword evidence="2" id="KW-1185">Reference proteome</keyword>
<organism evidence="2 3">
    <name type="scientific">Enhydra lutris kenyoni</name>
    <name type="common">northern sea otter</name>
    <dbReference type="NCBI Taxonomy" id="391180"/>
    <lineage>
        <taxon>Eukaryota</taxon>
        <taxon>Metazoa</taxon>
        <taxon>Chordata</taxon>
        <taxon>Craniata</taxon>
        <taxon>Vertebrata</taxon>
        <taxon>Euteleostomi</taxon>
        <taxon>Mammalia</taxon>
        <taxon>Eutheria</taxon>
        <taxon>Laurasiatheria</taxon>
        <taxon>Carnivora</taxon>
        <taxon>Caniformia</taxon>
        <taxon>Musteloidea</taxon>
        <taxon>Mustelidae</taxon>
        <taxon>Lutrinae</taxon>
        <taxon>Enhydra</taxon>
    </lineage>
</organism>
<feature type="compositionally biased region" description="Polar residues" evidence="1">
    <location>
        <begin position="32"/>
        <end position="43"/>
    </location>
</feature>
<evidence type="ECO:0000256" key="1">
    <source>
        <dbReference type="SAM" id="MobiDB-lite"/>
    </source>
</evidence>
<accession>A0A2Y9JJF0</accession>
<proteinExistence type="predicted"/>
<reference evidence="3" key="1">
    <citation type="submission" date="2025-08" db="UniProtKB">
        <authorList>
            <consortium name="RefSeq"/>
        </authorList>
    </citation>
    <scope>IDENTIFICATION</scope>
    <source>
        <tissue evidence="3">Blood</tissue>
    </source>
</reference>
<dbReference type="KEGG" id="elk:111148661"/>
<dbReference type="OrthoDB" id="9836523at2759"/>
<dbReference type="STRING" id="391180.A0A2Y9JJF0"/>
<dbReference type="RefSeq" id="XP_022361132.1">
    <property type="nucleotide sequence ID" value="XM_022505424.1"/>
</dbReference>